<accession>A0A2S6EZN4</accession>
<gene>
    <name evidence="1" type="ORF">C3928_07665</name>
</gene>
<proteinExistence type="predicted"/>
<protein>
    <submittedName>
        <fullName evidence="1">Methyltransferase</fullName>
    </submittedName>
</protein>
<dbReference type="Proteomes" id="UP000239239">
    <property type="component" value="Unassembled WGS sequence"/>
</dbReference>
<comment type="caution">
    <text evidence="1">The sequence shown here is derived from an EMBL/GenBank/DDBJ whole genome shotgun (WGS) entry which is preliminary data.</text>
</comment>
<dbReference type="Gene3D" id="3.40.50.150">
    <property type="entry name" value="Vaccinia Virus protein VP39"/>
    <property type="match status" value="1"/>
</dbReference>
<dbReference type="GO" id="GO:0008757">
    <property type="term" value="F:S-adenosylmethionine-dependent methyltransferase activity"/>
    <property type="evidence" value="ECO:0007669"/>
    <property type="project" value="InterPro"/>
</dbReference>
<dbReference type="SUPFAM" id="SSF53335">
    <property type="entry name" value="S-adenosyl-L-methionine-dependent methyltransferases"/>
    <property type="match status" value="1"/>
</dbReference>
<dbReference type="GO" id="GO:0032259">
    <property type="term" value="P:methylation"/>
    <property type="evidence" value="ECO:0007669"/>
    <property type="project" value="UniProtKB-KW"/>
</dbReference>
<evidence type="ECO:0000313" key="1">
    <source>
        <dbReference type="EMBL" id="PPK30634.1"/>
    </source>
</evidence>
<evidence type="ECO:0000313" key="2">
    <source>
        <dbReference type="Proteomes" id="UP000239239"/>
    </source>
</evidence>
<dbReference type="EMBL" id="PQWY01000011">
    <property type="protein sequence ID" value="PPK30634.1"/>
    <property type="molecule type" value="Genomic_DNA"/>
</dbReference>
<keyword evidence="1" id="KW-0808">Transferase</keyword>
<name>A0A2S6EZN4_LEGPN</name>
<dbReference type="Pfam" id="PF08241">
    <property type="entry name" value="Methyltransf_11"/>
    <property type="match status" value="1"/>
</dbReference>
<organism evidence="1 2">
    <name type="scientific">Legionella pneumophila</name>
    <dbReference type="NCBI Taxonomy" id="446"/>
    <lineage>
        <taxon>Bacteria</taxon>
        <taxon>Pseudomonadati</taxon>
        <taxon>Pseudomonadota</taxon>
        <taxon>Gammaproteobacteria</taxon>
        <taxon>Legionellales</taxon>
        <taxon>Legionellaceae</taxon>
        <taxon>Legionella</taxon>
    </lineage>
</organism>
<dbReference type="InterPro" id="IPR013216">
    <property type="entry name" value="Methyltransf_11"/>
</dbReference>
<sequence length="247" mass="28641">MLIEQQIKHYRTLYEWFQSPLGVFVAKEFTDQLEPVKKFLKGETLLQLGDCGTNPWLKLLDFKHKWVASPCSSVNKIHLECSLNQLPLNRDTLDCILVPLTLEPFGNNFSLIDEIDRILKPMGFLIFLCINPWSLWGSAMKWGLLNCYGNRAVKMRSAFNLNRIFLQRGYKQCSLTNFCYIPPVNSQSLIKKLTFFDEIGKMIWPFPSGFYCYITQKYEYISPSLAIEPVIESVKKEYDSPLQPATN</sequence>
<dbReference type="OrthoDB" id="6191410at2"/>
<keyword evidence="1" id="KW-0489">Methyltransferase</keyword>
<dbReference type="InterPro" id="IPR029063">
    <property type="entry name" value="SAM-dependent_MTases_sf"/>
</dbReference>
<dbReference type="RefSeq" id="WP_027227021.1">
    <property type="nucleotide sequence ID" value="NZ_CP017601.1"/>
</dbReference>
<reference evidence="1 2" key="1">
    <citation type="submission" date="2018-02" db="EMBL/GenBank/DDBJ databases">
        <title>Draft genome sequences of four Legionella pneumophila clinical strains isolated in Ontario.</title>
        <authorList>
            <person name="Fortuna A."/>
            <person name="Ramnarine R."/>
            <person name="Li A."/>
            <person name="Frantz C."/>
            <person name="Mallo G."/>
        </authorList>
    </citation>
    <scope>NUCLEOTIDE SEQUENCE [LARGE SCALE GENOMIC DNA]</scope>
    <source>
        <strain evidence="1 2">LG61</strain>
    </source>
</reference>
<dbReference type="AlphaFoldDB" id="A0A2S6EZN4"/>